<feature type="compositionally biased region" description="Basic and acidic residues" evidence="1">
    <location>
        <begin position="83"/>
        <end position="103"/>
    </location>
</feature>
<feature type="compositionally biased region" description="Polar residues" evidence="1">
    <location>
        <begin position="53"/>
        <end position="65"/>
    </location>
</feature>
<accession>A0A8T2JSE3</accession>
<feature type="compositionally biased region" description="Polar residues" evidence="1">
    <location>
        <begin position="31"/>
        <end position="43"/>
    </location>
</feature>
<proteinExistence type="predicted"/>
<sequence>MEDLVDAEEYLVPHKGFFQSEETTAEHRSRISSTRSAAETQADQPLLDDAASTGPTFARSLSQKSGGSGSDAFSEGEYVFESPHSRENSYPRRYIDDLMHTGDDETDSCFIETDSVSPGIQMHLPAEYVNQKEGESSHSPPKSQRPSVSTLERQRSTMERQKSTLERQKSTLERQKSTQDKPKGQYCRNGLVRELRSPPAFSAVDNPDYLPPPGLHLPYSFAQAFDNPYYWNHEFNTANVEGEDSQGQNGFTTPTAENPEYLGLDEMMIRPHDVTA</sequence>
<organism evidence="2 3">
    <name type="scientific">Hymenochirus boettgeri</name>
    <name type="common">Congo dwarf clawed frog</name>
    <dbReference type="NCBI Taxonomy" id="247094"/>
    <lineage>
        <taxon>Eukaryota</taxon>
        <taxon>Metazoa</taxon>
        <taxon>Chordata</taxon>
        <taxon>Craniata</taxon>
        <taxon>Vertebrata</taxon>
        <taxon>Euteleostomi</taxon>
        <taxon>Amphibia</taxon>
        <taxon>Batrachia</taxon>
        <taxon>Anura</taxon>
        <taxon>Pipoidea</taxon>
        <taxon>Pipidae</taxon>
        <taxon>Pipinae</taxon>
        <taxon>Hymenochirus</taxon>
    </lineage>
</organism>
<dbReference type="AlphaFoldDB" id="A0A8T2JSE3"/>
<evidence type="ECO:0000256" key="1">
    <source>
        <dbReference type="SAM" id="MobiDB-lite"/>
    </source>
</evidence>
<evidence type="ECO:0000313" key="2">
    <source>
        <dbReference type="EMBL" id="KAG8446748.1"/>
    </source>
</evidence>
<evidence type="ECO:0000313" key="3">
    <source>
        <dbReference type="Proteomes" id="UP000812440"/>
    </source>
</evidence>
<protein>
    <submittedName>
        <fullName evidence="2">Uncharacterized protein</fullName>
    </submittedName>
</protein>
<name>A0A8T2JSE3_9PIPI</name>
<dbReference type="OrthoDB" id="6219513at2759"/>
<feature type="compositionally biased region" description="Polar residues" evidence="1">
    <location>
        <begin position="137"/>
        <end position="151"/>
    </location>
</feature>
<comment type="caution">
    <text evidence="2">The sequence shown here is derived from an EMBL/GenBank/DDBJ whole genome shotgun (WGS) entry which is preliminary data.</text>
</comment>
<dbReference type="EMBL" id="JAACNH010000003">
    <property type="protein sequence ID" value="KAG8446748.1"/>
    <property type="molecule type" value="Genomic_DNA"/>
</dbReference>
<reference evidence="2" key="1">
    <citation type="thesis" date="2020" institute="ProQuest LLC" country="789 East Eisenhower Parkway, Ann Arbor, MI, USA">
        <title>Comparative Genomics and Chromosome Evolution.</title>
        <authorList>
            <person name="Mudd A.B."/>
        </authorList>
    </citation>
    <scope>NUCLEOTIDE SEQUENCE</scope>
    <source>
        <strain evidence="2">Female2</strain>
        <tissue evidence="2">Blood</tissue>
    </source>
</reference>
<gene>
    <name evidence="2" type="ORF">GDO86_014274</name>
</gene>
<dbReference type="Proteomes" id="UP000812440">
    <property type="component" value="Chromosome 8_10"/>
</dbReference>
<feature type="region of interest" description="Disordered" evidence="1">
    <location>
        <begin position="1"/>
        <end position="189"/>
    </location>
</feature>
<keyword evidence="3" id="KW-1185">Reference proteome</keyword>
<feature type="compositionally biased region" description="Basic and acidic residues" evidence="1">
    <location>
        <begin position="152"/>
        <end position="183"/>
    </location>
</feature>